<dbReference type="PANTHER" id="PTHR43656:SF2">
    <property type="entry name" value="BINDING OXIDOREDUCTASE, PUTATIVE (AFU_ORTHOLOGUE AFUA_2G08260)-RELATED"/>
    <property type="match status" value="1"/>
</dbReference>
<dbReference type="GO" id="GO:0016491">
    <property type="term" value="F:oxidoreductase activity"/>
    <property type="evidence" value="ECO:0007669"/>
    <property type="project" value="UniProtKB-KW"/>
</dbReference>
<feature type="domain" description="NADH:flavin oxidoreductase/NADH oxidase N-terminal" evidence="3">
    <location>
        <begin position="35"/>
        <end position="257"/>
    </location>
</feature>
<dbReference type="EMBL" id="SGXF01000001">
    <property type="protein sequence ID" value="RZT02497.1"/>
    <property type="molecule type" value="Genomic_DNA"/>
</dbReference>
<dbReference type="InterPro" id="IPR051799">
    <property type="entry name" value="NADH_flavin_oxidoreductase"/>
</dbReference>
<evidence type="ECO:0000256" key="2">
    <source>
        <dbReference type="ARBA" id="ARBA00023002"/>
    </source>
</evidence>
<protein>
    <submittedName>
        <fullName evidence="4">2,4-dienoyl-CoA reductase-like NADH-dependent reductase (Old Yellow Enzyme family)</fullName>
    </submittedName>
</protein>
<keyword evidence="5" id="KW-1185">Reference proteome</keyword>
<evidence type="ECO:0000313" key="4">
    <source>
        <dbReference type="EMBL" id="RZT02497.1"/>
    </source>
</evidence>
<sequence length="451" mass="50258">MQFEKFHYDSLKSIQDKAAELGVTIPLSEDMKILAEPMTFGSHSAPNRLAIQPMEGCDSTPEGAPDVMTKRRYRRFAQSGAGLIWYEATAVVREGRANPLQSMLTEQNVDEFKALITETRDFYAKEHGYQPVIILQATHSGRYSKPDAPAPMIACHNPVLEKTPLPDSCIVTDDYLKGLAEAYGRTARLAKEAGFDGIDIKACHRYLFSELLSAYTRPGIYGGDFENRTRMIREAYAAAEAAVTGDFIFTSRMNTYDAIPYPYGFGVSKESELVPDVSEPIALIKRLQKDYGLELIDLTIGNPYFNPHVNRPYDIGAYEPPYHPLESVARAAECFRQVKEACPDVKVIGSAVTYLRQYSANLAAGMVEQGYCDMAGFGRQAFAYPEFAKDILTKGCLDPKKCCVTCSKCTELMRSVAPAGCVVRDSEAYMPLYRQHVLNNEKDVRHMVSNV</sequence>
<dbReference type="PANTHER" id="PTHR43656">
    <property type="entry name" value="BINDING OXIDOREDUCTASE, PUTATIVE (AFU_ORTHOLOGUE AFUA_2G08260)-RELATED"/>
    <property type="match status" value="1"/>
</dbReference>
<keyword evidence="2" id="KW-0560">Oxidoreductase</keyword>
<evidence type="ECO:0000313" key="5">
    <source>
        <dbReference type="Proteomes" id="UP000292927"/>
    </source>
</evidence>
<evidence type="ECO:0000256" key="1">
    <source>
        <dbReference type="ARBA" id="ARBA00022630"/>
    </source>
</evidence>
<dbReference type="Pfam" id="PF00724">
    <property type="entry name" value="Oxidored_FMN"/>
    <property type="match status" value="1"/>
</dbReference>
<evidence type="ECO:0000259" key="3">
    <source>
        <dbReference type="Pfam" id="PF00724"/>
    </source>
</evidence>
<dbReference type="GO" id="GO:0010181">
    <property type="term" value="F:FMN binding"/>
    <property type="evidence" value="ECO:0007669"/>
    <property type="project" value="InterPro"/>
</dbReference>
<dbReference type="RefSeq" id="WP_130432930.1">
    <property type="nucleotide sequence ID" value="NZ_SGXF01000001.1"/>
</dbReference>
<dbReference type="Gene3D" id="3.20.20.70">
    <property type="entry name" value="Aldolase class I"/>
    <property type="match status" value="1"/>
</dbReference>
<name>A0A4V2F881_9FIRM</name>
<dbReference type="SUPFAM" id="SSF51395">
    <property type="entry name" value="FMN-linked oxidoreductases"/>
    <property type="match status" value="1"/>
</dbReference>
<gene>
    <name evidence="4" type="ORF">EV209_0616</name>
</gene>
<keyword evidence="1" id="KW-0285">Flavoprotein</keyword>
<dbReference type="AlphaFoldDB" id="A0A4V2F881"/>
<dbReference type="OrthoDB" id="9772736at2"/>
<reference evidence="4 5" key="1">
    <citation type="submission" date="2019-02" db="EMBL/GenBank/DDBJ databases">
        <title>Genomic Encyclopedia of Type Strains, Phase IV (KMG-IV): sequencing the most valuable type-strain genomes for metagenomic binning, comparative biology and taxonomic classification.</title>
        <authorList>
            <person name="Goeker M."/>
        </authorList>
    </citation>
    <scope>NUCLEOTIDE SEQUENCE [LARGE SCALE GENOMIC DNA]</scope>
    <source>
        <strain evidence="4 5">DSM 29486</strain>
    </source>
</reference>
<organism evidence="4 5">
    <name type="scientific">Cuneatibacter caecimuris</name>
    <dbReference type="NCBI Taxonomy" id="1796618"/>
    <lineage>
        <taxon>Bacteria</taxon>
        <taxon>Bacillati</taxon>
        <taxon>Bacillota</taxon>
        <taxon>Clostridia</taxon>
        <taxon>Lachnospirales</taxon>
        <taxon>Lachnospiraceae</taxon>
        <taxon>Cuneatibacter</taxon>
    </lineage>
</organism>
<dbReference type="InterPro" id="IPR001155">
    <property type="entry name" value="OxRdtase_FMN_N"/>
</dbReference>
<comment type="caution">
    <text evidence="4">The sequence shown here is derived from an EMBL/GenBank/DDBJ whole genome shotgun (WGS) entry which is preliminary data.</text>
</comment>
<dbReference type="InterPro" id="IPR013785">
    <property type="entry name" value="Aldolase_TIM"/>
</dbReference>
<dbReference type="Proteomes" id="UP000292927">
    <property type="component" value="Unassembled WGS sequence"/>
</dbReference>
<proteinExistence type="predicted"/>
<accession>A0A4V2F881</accession>